<name>A0A160DTF0_9GAMM</name>
<protein>
    <submittedName>
        <fullName evidence="4">Uncharacterized protein</fullName>
    </submittedName>
</protein>
<organism evidence="4 5">
    <name type="scientific">Dokdonella koreensis DS-123</name>
    <dbReference type="NCBI Taxonomy" id="1300342"/>
    <lineage>
        <taxon>Bacteria</taxon>
        <taxon>Pseudomonadati</taxon>
        <taxon>Pseudomonadota</taxon>
        <taxon>Gammaproteobacteria</taxon>
        <taxon>Lysobacterales</taxon>
        <taxon>Rhodanobacteraceae</taxon>
        <taxon>Dokdonella</taxon>
    </lineage>
</organism>
<gene>
    <name evidence="4" type="ORF">I596_1211</name>
</gene>
<keyword evidence="1" id="KW-0175">Coiled coil</keyword>
<evidence type="ECO:0000256" key="1">
    <source>
        <dbReference type="SAM" id="Coils"/>
    </source>
</evidence>
<dbReference type="KEGG" id="dko:I596_1211"/>
<dbReference type="EMBL" id="CP015249">
    <property type="protein sequence ID" value="ANB17241.1"/>
    <property type="molecule type" value="Genomic_DNA"/>
</dbReference>
<feature type="region of interest" description="Disordered" evidence="2">
    <location>
        <begin position="510"/>
        <end position="530"/>
    </location>
</feature>
<keyword evidence="3" id="KW-0812">Transmembrane</keyword>
<dbReference type="STRING" id="1300342.I596_1211"/>
<keyword evidence="3" id="KW-1133">Transmembrane helix</keyword>
<reference evidence="4 5" key="1">
    <citation type="submission" date="2016-04" db="EMBL/GenBank/DDBJ databases">
        <title>Complete genome sequence of Dokdonella koreensis DS-123T.</title>
        <authorList>
            <person name="Kim J.F."/>
            <person name="Lee H."/>
            <person name="Kwak M.-J."/>
        </authorList>
    </citation>
    <scope>NUCLEOTIDE SEQUENCE [LARGE SCALE GENOMIC DNA]</scope>
    <source>
        <strain evidence="4 5">DS-123</strain>
    </source>
</reference>
<dbReference type="PATRIC" id="fig|1300342.3.peg.1180"/>
<proteinExistence type="predicted"/>
<evidence type="ECO:0000256" key="3">
    <source>
        <dbReference type="SAM" id="Phobius"/>
    </source>
</evidence>
<sequence>MRLIGIIFITVGIALLVVVSFLGYDRWLIEHQAETVRQEMAQLHAKAEAKRADLDARIAALRAADKVADPLKRCLEFPDVPPLHWSPAFIAERCRLTALDIITVDQIDAKLAAGDSAGVDATFQDYATQDASDPKRRGILFRTFEQRFESSNPAIGSVLERWVKASPHSAYALAARGVFRMRTAAEARGTASAADTPRENFETMERLMAGAVSDLKASLAIKPDFIVPATYLIPATARTGGSRAEIMELGRKAVAIAPDEHRAYIFWSKEASPLWGGSIEALEEIADAAKAREDSNPLMALVAARVRYFSALATRRPLSRDDYLAILAIAPDAFALDNMGYLPLAQADASLITPLVRFEPTVENYMRAALALELAKQPEWSDEYVTRAADLGSLTTPDLGKYAQALATSNRFDAAAALNEKMIEVNPRSADAMSALIVLYEEHLERHDDAVAMARRMLDAYPDSTRAWKMFAYTQKRTDTAEYCKAMARAYHDQPEFKWDFDYTCSPNEHGLPPPMSNGATRRGQHPEGK</sequence>
<dbReference type="AlphaFoldDB" id="A0A160DTF0"/>
<dbReference type="SUPFAM" id="SSF48452">
    <property type="entry name" value="TPR-like"/>
    <property type="match status" value="1"/>
</dbReference>
<accession>A0A160DTF0</accession>
<evidence type="ECO:0000313" key="5">
    <source>
        <dbReference type="Proteomes" id="UP000076830"/>
    </source>
</evidence>
<keyword evidence="5" id="KW-1185">Reference proteome</keyword>
<dbReference type="InterPro" id="IPR011990">
    <property type="entry name" value="TPR-like_helical_dom_sf"/>
</dbReference>
<evidence type="ECO:0000256" key="2">
    <source>
        <dbReference type="SAM" id="MobiDB-lite"/>
    </source>
</evidence>
<dbReference type="OrthoDB" id="6020252at2"/>
<feature type="coiled-coil region" evidence="1">
    <location>
        <begin position="33"/>
        <end position="64"/>
    </location>
</feature>
<dbReference type="RefSeq" id="WP_067645315.1">
    <property type="nucleotide sequence ID" value="NZ_CP015249.1"/>
</dbReference>
<keyword evidence="3" id="KW-0472">Membrane</keyword>
<dbReference type="Proteomes" id="UP000076830">
    <property type="component" value="Chromosome"/>
</dbReference>
<feature type="transmembrane region" description="Helical" evidence="3">
    <location>
        <begin position="6"/>
        <end position="24"/>
    </location>
</feature>
<evidence type="ECO:0000313" key="4">
    <source>
        <dbReference type="EMBL" id="ANB17241.1"/>
    </source>
</evidence>
<dbReference type="Gene3D" id="1.25.40.10">
    <property type="entry name" value="Tetratricopeptide repeat domain"/>
    <property type="match status" value="1"/>
</dbReference>